<name>A0A1W9YNH7_MYCBA</name>
<dbReference type="RefSeq" id="WP_083062171.1">
    <property type="nucleotide sequence ID" value="NZ_JACKVM010000014.1"/>
</dbReference>
<dbReference type="OrthoDB" id="9151676at2"/>
<reference evidence="2 3" key="1">
    <citation type="submission" date="2017-02" db="EMBL/GenBank/DDBJ databases">
        <title>The new phylogeny of genus Mycobacterium.</title>
        <authorList>
            <person name="Tortoli E."/>
            <person name="Trovato A."/>
            <person name="Cirillo D.M."/>
        </authorList>
    </citation>
    <scope>NUCLEOTIDE SEQUENCE [LARGE SCALE GENOMIC DNA]</scope>
    <source>
        <strain evidence="2 3">DSM 45578</strain>
    </source>
</reference>
<dbReference type="Proteomes" id="UP000192366">
    <property type="component" value="Unassembled WGS sequence"/>
</dbReference>
<dbReference type="Pfam" id="PF13185">
    <property type="entry name" value="GAF_2"/>
    <property type="match status" value="1"/>
</dbReference>
<sequence length="216" mass="23262">MTVRLPLFDAAAEKLLTDQAHLLGETVETYIGRAVAYRLLAQLERQGDARCDDLRSAFAATGLLPSPASTPAAGNLGDAKDVSLQGILGLAAEALGVPAGIVAMVGRDRHDFRESNGTTTTMGRSADERLLRSVAQRILETRRPMIVVDAHIDPDLREHPCVADGSLRALLGFPVAGKDGHIIGAFCVADSDPRYWARAHMEILEYFVLEVSDRAC</sequence>
<protein>
    <recommendedName>
        <fullName evidence="1">GAF domain-containing protein</fullName>
    </recommendedName>
</protein>
<proteinExistence type="predicted"/>
<accession>A0A1W9YNH7</accession>
<evidence type="ECO:0000313" key="2">
    <source>
        <dbReference type="EMBL" id="ORA01596.1"/>
    </source>
</evidence>
<dbReference type="STRING" id="564198.BST17_27465"/>
<evidence type="ECO:0000259" key="1">
    <source>
        <dbReference type="Pfam" id="PF13185"/>
    </source>
</evidence>
<dbReference type="Gene3D" id="3.30.450.40">
    <property type="match status" value="1"/>
</dbReference>
<dbReference type="EMBL" id="MVHJ01000046">
    <property type="protein sequence ID" value="ORA01596.1"/>
    <property type="molecule type" value="Genomic_DNA"/>
</dbReference>
<dbReference type="AlphaFoldDB" id="A0A1W9YNH7"/>
<dbReference type="InterPro" id="IPR029016">
    <property type="entry name" value="GAF-like_dom_sf"/>
</dbReference>
<evidence type="ECO:0000313" key="3">
    <source>
        <dbReference type="Proteomes" id="UP000192366"/>
    </source>
</evidence>
<comment type="caution">
    <text evidence="2">The sequence shown here is derived from an EMBL/GenBank/DDBJ whole genome shotgun (WGS) entry which is preliminary data.</text>
</comment>
<feature type="domain" description="GAF" evidence="1">
    <location>
        <begin position="84"/>
        <end position="207"/>
    </location>
</feature>
<dbReference type="SUPFAM" id="SSF55781">
    <property type="entry name" value="GAF domain-like"/>
    <property type="match status" value="1"/>
</dbReference>
<keyword evidence="3" id="KW-1185">Reference proteome</keyword>
<dbReference type="PANTHER" id="PTHR43102">
    <property type="entry name" value="SLR1143 PROTEIN"/>
    <property type="match status" value="1"/>
</dbReference>
<organism evidence="2 3">
    <name type="scientific">Mycolicibacterium bacteremicum</name>
    <name type="common">Mycobacterium bacteremicum</name>
    <dbReference type="NCBI Taxonomy" id="564198"/>
    <lineage>
        <taxon>Bacteria</taxon>
        <taxon>Bacillati</taxon>
        <taxon>Actinomycetota</taxon>
        <taxon>Actinomycetes</taxon>
        <taxon>Mycobacteriales</taxon>
        <taxon>Mycobacteriaceae</taxon>
        <taxon>Mycolicibacterium</taxon>
    </lineage>
</organism>
<gene>
    <name evidence="2" type="ORF">BST17_27465</name>
</gene>
<dbReference type="InterPro" id="IPR003018">
    <property type="entry name" value="GAF"/>
</dbReference>
<dbReference type="PANTHER" id="PTHR43102:SF2">
    <property type="entry name" value="GAF DOMAIN-CONTAINING PROTEIN"/>
    <property type="match status" value="1"/>
</dbReference>